<dbReference type="FunFam" id="3.40.50.300:FF:000542">
    <property type="entry name" value="Peptide chain release factor 3"/>
    <property type="match status" value="1"/>
</dbReference>
<dbReference type="NCBIfam" id="NF001964">
    <property type="entry name" value="PRK00741.1"/>
    <property type="match status" value="1"/>
</dbReference>
<dbReference type="FunFam" id="3.30.70.3280:FF:000001">
    <property type="entry name" value="Peptide chain release factor 3"/>
    <property type="match status" value="1"/>
</dbReference>
<dbReference type="CDD" id="cd04169">
    <property type="entry name" value="RF3"/>
    <property type="match status" value="1"/>
</dbReference>
<dbReference type="InterPro" id="IPR041732">
    <property type="entry name" value="RF3_GTP-bd"/>
</dbReference>
<evidence type="ECO:0000313" key="11">
    <source>
        <dbReference type="Proteomes" id="UP000011563"/>
    </source>
</evidence>
<sequence length="531" mass="60271">MKDIAREVKRRRTFAIISHPDAGKTTLTEKILLFAGAIQIAGSVKARKSSRYAASDWMEIERQRGISVASSVMQIEYRDCIINLLDTPGHQDFSEDTYRVLTAVDGALMVIDAANGIESQTIRLLDICRSRKTPIITFINKFDREVREPLELLSEVENSLKIESVPFSWPIGMGKSFKGVFNLKDDRILVFKPGQETYTKPENILDNSYDNKERFNNFFAPIAQEIDLIRNATPKFEQEKFINGDQTPIFFGSAINNFGVQEILDSIVDYLPAPSPIITISRTVYPEEKKFSGLVFKIQANMDPSHRDRVAFIKINSGKFTRGMSLKNIRTKKEIKTNSVVSFLSQRREIVEEAFAGDIIGIPNHGTIHLGDVITEGEYLEFTGLPFFAPEMFYSVEPKDPLKTKQLYNGLRQLGEEGAIQVFQYYSGGPLLLGAIGKLQFEVVAHRLKNEYSADVMMNATRYNMARWITSDNKQILDRFINSNITNMAFDITNSPALLISSGAQLRSLSELYPNIKFHRTREHNKTFVKQ</sequence>
<comment type="function">
    <text evidence="8">Increases the formation of ribosomal termination complexes and stimulates activities of RF-1 and RF-2. It binds guanine nucleotides and has strong preference for UGA stop codons. It may interact directly with the ribosome. The stimulation of RF-1 and RF-2 is significantly reduced by GTP and GDP, but not by GMP.</text>
</comment>
<dbReference type="EMBL" id="CP003807">
    <property type="protein sequence ID" value="AGF49464.1"/>
    <property type="molecule type" value="Genomic_DNA"/>
</dbReference>
<feature type="domain" description="Tr-type G" evidence="9">
    <location>
        <begin position="9"/>
        <end position="275"/>
    </location>
</feature>
<dbReference type="RefSeq" id="WP_015237736.1">
    <property type="nucleotide sequence ID" value="NC_020285.1"/>
</dbReference>
<dbReference type="GO" id="GO:0005525">
    <property type="term" value="F:GTP binding"/>
    <property type="evidence" value="ECO:0007669"/>
    <property type="project" value="UniProtKB-UniRule"/>
</dbReference>
<dbReference type="InterPro" id="IPR027417">
    <property type="entry name" value="P-loop_NTPase"/>
</dbReference>
<dbReference type="KEGG" id="kbt:BCUE_0220"/>
<feature type="binding site" evidence="8">
    <location>
        <begin position="86"/>
        <end position="90"/>
    </location>
    <ligand>
        <name>GTP</name>
        <dbReference type="ChEBI" id="CHEBI:37565"/>
    </ligand>
</feature>
<dbReference type="PROSITE" id="PS00301">
    <property type="entry name" value="G_TR_1"/>
    <property type="match status" value="1"/>
</dbReference>
<reference evidence="10 11" key="1">
    <citation type="journal article" date="2013" name="Genome Biol. Evol.">
        <title>Genome evolution and phylogenomic analysis of candidatus kinetoplastibacterium, the betaproteobacterial endosymbionts of strigomonas and angomonas.</title>
        <authorList>
            <person name="Alves J.M."/>
            <person name="Serrano M.G."/>
            <person name="Maia da Silva F."/>
            <person name="Voegtly L.J."/>
            <person name="Matveyev A.V."/>
            <person name="Teixeira M.M."/>
            <person name="Camargo E.P."/>
            <person name="Buck G.A."/>
        </authorList>
    </citation>
    <scope>NUCLEOTIDE SEQUENCE [LARGE SCALE GENOMIC DNA]</scope>
    <source>
        <strain evidence="10 11">TCC012E</strain>
    </source>
</reference>
<dbReference type="Pfam" id="PF16658">
    <property type="entry name" value="RF3_C"/>
    <property type="match status" value="1"/>
</dbReference>
<evidence type="ECO:0000256" key="2">
    <source>
        <dbReference type="ARBA" id="ARBA00009978"/>
    </source>
</evidence>
<dbReference type="NCBIfam" id="TIGR00231">
    <property type="entry name" value="small_GTP"/>
    <property type="match status" value="1"/>
</dbReference>
<dbReference type="Pfam" id="PF00009">
    <property type="entry name" value="GTP_EFTU"/>
    <property type="match status" value="1"/>
</dbReference>
<dbReference type="HAMAP" id="MF_00072">
    <property type="entry name" value="Rel_fac_3"/>
    <property type="match status" value="1"/>
</dbReference>
<evidence type="ECO:0000256" key="4">
    <source>
        <dbReference type="ARBA" id="ARBA00022741"/>
    </source>
</evidence>
<dbReference type="InterPro" id="IPR009000">
    <property type="entry name" value="Transl_B-barrel_sf"/>
</dbReference>
<dbReference type="NCBIfam" id="TIGR00503">
    <property type="entry name" value="prfC"/>
    <property type="match status" value="1"/>
</dbReference>
<dbReference type="GO" id="GO:0016150">
    <property type="term" value="F:translation release factor activity, codon nonspecific"/>
    <property type="evidence" value="ECO:0007669"/>
    <property type="project" value="TreeGrafter"/>
</dbReference>
<dbReference type="InterPro" id="IPR053905">
    <property type="entry name" value="EF-G-like_DII"/>
</dbReference>
<comment type="subcellular location">
    <subcellularLocation>
        <location evidence="1 8">Cytoplasm</location>
    </subcellularLocation>
</comment>
<feature type="binding site" evidence="8">
    <location>
        <begin position="140"/>
        <end position="143"/>
    </location>
    <ligand>
        <name>GTP</name>
        <dbReference type="ChEBI" id="CHEBI:37565"/>
    </ligand>
</feature>
<evidence type="ECO:0000256" key="3">
    <source>
        <dbReference type="ARBA" id="ARBA00022490"/>
    </source>
</evidence>
<dbReference type="AlphaFoldDB" id="M1M2P1"/>
<keyword evidence="3 8" id="KW-0963">Cytoplasm</keyword>
<dbReference type="PRINTS" id="PR00315">
    <property type="entry name" value="ELONGATNFCT"/>
</dbReference>
<evidence type="ECO:0000256" key="1">
    <source>
        <dbReference type="ARBA" id="ARBA00004496"/>
    </source>
</evidence>
<dbReference type="GO" id="GO:0003924">
    <property type="term" value="F:GTPase activity"/>
    <property type="evidence" value="ECO:0007669"/>
    <property type="project" value="InterPro"/>
</dbReference>
<dbReference type="Proteomes" id="UP000011563">
    <property type="component" value="Chromosome"/>
</dbReference>
<dbReference type="GO" id="GO:0016149">
    <property type="term" value="F:translation release factor activity, codon specific"/>
    <property type="evidence" value="ECO:0007669"/>
    <property type="project" value="UniProtKB-UniRule"/>
</dbReference>
<dbReference type="PANTHER" id="PTHR43556:SF2">
    <property type="entry name" value="PEPTIDE CHAIN RELEASE FACTOR RF3"/>
    <property type="match status" value="1"/>
</dbReference>
<dbReference type="InterPro" id="IPR035647">
    <property type="entry name" value="EFG_III/V"/>
</dbReference>
<keyword evidence="5 8" id="KW-0648">Protein biosynthesis</keyword>
<protein>
    <recommendedName>
        <fullName evidence="7 8">Peptide chain release factor 3</fullName>
        <shortName evidence="8">RF-3</shortName>
    </recommendedName>
</protein>
<dbReference type="InterPro" id="IPR005225">
    <property type="entry name" value="Small_GTP-bd"/>
</dbReference>
<accession>M1M2P1</accession>
<feature type="binding site" evidence="8">
    <location>
        <begin position="18"/>
        <end position="25"/>
    </location>
    <ligand>
        <name>GTP</name>
        <dbReference type="ChEBI" id="CHEBI:37565"/>
    </ligand>
</feature>
<dbReference type="InterPro" id="IPR004548">
    <property type="entry name" value="PrfC"/>
</dbReference>
<dbReference type="SUPFAM" id="SSF52540">
    <property type="entry name" value="P-loop containing nucleoside triphosphate hydrolases"/>
    <property type="match status" value="1"/>
</dbReference>
<dbReference type="Pfam" id="PF22042">
    <property type="entry name" value="EF-G_D2"/>
    <property type="match status" value="1"/>
</dbReference>
<dbReference type="Gene3D" id="3.40.50.300">
    <property type="entry name" value="P-loop containing nucleotide triphosphate hydrolases"/>
    <property type="match status" value="1"/>
</dbReference>
<dbReference type="GO" id="GO:0097216">
    <property type="term" value="F:guanosine tetraphosphate binding"/>
    <property type="evidence" value="ECO:0007669"/>
    <property type="project" value="UniProtKB-ARBA"/>
</dbReference>
<evidence type="ECO:0000313" key="10">
    <source>
        <dbReference type="EMBL" id="AGF49464.1"/>
    </source>
</evidence>
<evidence type="ECO:0000256" key="5">
    <source>
        <dbReference type="ARBA" id="ARBA00022917"/>
    </source>
</evidence>
<evidence type="ECO:0000256" key="6">
    <source>
        <dbReference type="ARBA" id="ARBA00023134"/>
    </source>
</evidence>
<dbReference type="GO" id="GO:0006449">
    <property type="term" value="P:regulation of translational termination"/>
    <property type="evidence" value="ECO:0007669"/>
    <property type="project" value="UniProtKB-UniRule"/>
</dbReference>
<dbReference type="PATRIC" id="fig|1208922.3.peg.11"/>
<proteinExistence type="inferred from homology"/>
<keyword evidence="11" id="KW-1185">Reference proteome</keyword>
<comment type="similarity">
    <text evidence="2 8">Belongs to the TRAFAC class translation factor GTPase superfamily. Classic translation factor GTPase family. PrfC subfamily.</text>
</comment>
<dbReference type="HOGENOM" id="CLU_002794_2_1_4"/>
<gene>
    <name evidence="8" type="primary">prfC</name>
    <name evidence="10" type="ORF">BCUE_0220</name>
</gene>
<evidence type="ECO:0000256" key="7">
    <source>
        <dbReference type="ARBA" id="ARBA00073639"/>
    </source>
</evidence>
<dbReference type="GO" id="GO:0005829">
    <property type="term" value="C:cytosol"/>
    <property type="evidence" value="ECO:0007669"/>
    <property type="project" value="TreeGrafter"/>
</dbReference>
<dbReference type="InterPro" id="IPR031157">
    <property type="entry name" value="G_TR_CS"/>
</dbReference>
<dbReference type="PANTHER" id="PTHR43556">
    <property type="entry name" value="PEPTIDE CHAIN RELEASE FACTOR RF3"/>
    <property type="match status" value="1"/>
</dbReference>
<keyword evidence="6 8" id="KW-0342">GTP-binding</keyword>
<dbReference type="SUPFAM" id="SSF54980">
    <property type="entry name" value="EF-G C-terminal domain-like"/>
    <property type="match status" value="1"/>
</dbReference>
<dbReference type="PROSITE" id="PS51722">
    <property type="entry name" value="G_TR_2"/>
    <property type="match status" value="1"/>
</dbReference>
<dbReference type="InterPro" id="IPR038467">
    <property type="entry name" value="RF3_dom_3_sf"/>
</dbReference>
<dbReference type="Gene3D" id="3.30.70.3280">
    <property type="entry name" value="Peptide chain release factor 3, domain III"/>
    <property type="match status" value="1"/>
</dbReference>
<organism evidence="10 11">
    <name type="scientific">Candidatus Kinetoplastidibacterium blastocrithidiae TCC012E</name>
    <dbReference type="NCBI Taxonomy" id="1208922"/>
    <lineage>
        <taxon>Bacteria</taxon>
        <taxon>Pseudomonadati</taxon>
        <taxon>Pseudomonadota</taxon>
        <taxon>Betaproteobacteria</taxon>
        <taxon>Candidatus Kinetoplastidibacterium</taxon>
    </lineage>
</organism>
<evidence type="ECO:0000256" key="8">
    <source>
        <dbReference type="HAMAP-Rule" id="MF_00072"/>
    </source>
</evidence>
<dbReference type="SUPFAM" id="SSF50447">
    <property type="entry name" value="Translation proteins"/>
    <property type="match status" value="1"/>
</dbReference>
<dbReference type="Gene3D" id="2.40.30.10">
    <property type="entry name" value="Translation factors"/>
    <property type="match status" value="1"/>
</dbReference>
<keyword evidence="4 8" id="KW-0547">Nucleotide-binding</keyword>
<evidence type="ECO:0000259" key="9">
    <source>
        <dbReference type="PROSITE" id="PS51722"/>
    </source>
</evidence>
<name>M1M2P1_9PROT</name>
<dbReference type="InterPro" id="IPR032090">
    <property type="entry name" value="RF3_C"/>
</dbReference>
<dbReference type="InterPro" id="IPR000795">
    <property type="entry name" value="T_Tr_GTP-bd_dom"/>
</dbReference>